<dbReference type="NCBIfam" id="NF003219">
    <property type="entry name" value="PRK04191.1"/>
    <property type="match status" value="1"/>
</dbReference>
<dbReference type="AlphaFoldDB" id="A0A150IIT4"/>
<protein>
    <recommendedName>
        <fullName evidence="6">Small ribosomal subunit protein uS3</fullName>
    </recommendedName>
</protein>
<dbReference type="InterPro" id="IPR015946">
    <property type="entry name" value="KH_dom-like_a/b"/>
</dbReference>
<dbReference type="Proteomes" id="UP000092401">
    <property type="component" value="Unassembled WGS sequence"/>
</dbReference>
<dbReference type="InterPro" id="IPR027488">
    <property type="entry name" value="Ribosomal_uS3_arc"/>
</dbReference>
<dbReference type="GO" id="GO:0003735">
    <property type="term" value="F:structural constituent of ribosome"/>
    <property type="evidence" value="ECO:0007669"/>
    <property type="project" value="UniProtKB-UniRule"/>
</dbReference>
<evidence type="ECO:0000313" key="11">
    <source>
        <dbReference type="Proteomes" id="UP000091929"/>
    </source>
</evidence>
<dbReference type="InterPro" id="IPR036419">
    <property type="entry name" value="Ribosomal_S3_C_sf"/>
</dbReference>
<dbReference type="InterPro" id="IPR009019">
    <property type="entry name" value="KH_sf_prok-type"/>
</dbReference>
<dbReference type="GO" id="GO:0006412">
    <property type="term" value="P:translation"/>
    <property type="evidence" value="ECO:0007669"/>
    <property type="project" value="UniProtKB-UniRule"/>
</dbReference>
<dbReference type="InterPro" id="IPR057258">
    <property type="entry name" value="Ribosomal_uS3"/>
</dbReference>
<dbReference type="PROSITE" id="PS50823">
    <property type="entry name" value="KH_TYPE_2"/>
    <property type="match status" value="1"/>
</dbReference>
<dbReference type="Pfam" id="PF07650">
    <property type="entry name" value="KH_2"/>
    <property type="match status" value="1"/>
</dbReference>
<comment type="subunit">
    <text evidence="6">Part of the 30S ribosomal subunit.</text>
</comment>
<dbReference type="Gene3D" id="3.30.1140.32">
    <property type="entry name" value="Ribosomal protein S3, C-terminal domain"/>
    <property type="match status" value="1"/>
</dbReference>
<evidence type="ECO:0000256" key="6">
    <source>
        <dbReference type="HAMAP-Rule" id="MF_01309"/>
    </source>
</evidence>
<accession>A0A150IIT4</accession>
<dbReference type="SUPFAM" id="SSF54814">
    <property type="entry name" value="Prokaryotic type KH domain (KH-domain type II)"/>
    <property type="match status" value="1"/>
</dbReference>
<reference evidence="11 12" key="1">
    <citation type="journal article" date="2016" name="ISME J.">
        <title>Chasing the elusive Euryarchaeota class WSA2: genomes reveal a uniquely fastidious methyl-reducing methanogen.</title>
        <authorList>
            <person name="Nobu M.K."/>
            <person name="Narihiro T."/>
            <person name="Kuroda K."/>
            <person name="Mei R."/>
            <person name="Liu W.T."/>
        </authorList>
    </citation>
    <scope>NUCLEOTIDE SEQUENCE [LARGE SCALE GENOMIC DNA]</scope>
    <source>
        <strain evidence="8">B03fssc0709_Meth_Bin005</strain>
        <strain evidence="9">B15fssc0709_Meth_Bin003</strain>
        <strain evidence="10">BMIXfssc0709_Meth_Bin006</strain>
    </source>
</reference>
<dbReference type="GO" id="GO:0019843">
    <property type="term" value="F:rRNA binding"/>
    <property type="evidence" value="ECO:0007669"/>
    <property type="project" value="UniProtKB-UniRule"/>
</dbReference>
<dbReference type="EMBL" id="LNGE01000037">
    <property type="protein sequence ID" value="KYC44906.1"/>
    <property type="molecule type" value="Genomic_DNA"/>
</dbReference>
<dbReference type="InterPro" id="IPR001351">
    <property type="entry name" value="Ribosomal_uS3_C"/>
</dbReference>
<proteinExistence type="inferred from homology"/>
<dbReference type="Gene3D" id="3.30.300.20">
    <property type="match status" value="1"/>
</dbReference>
<dbReference type="NCBIfam" id="TIGR01008">
    <property type="entry name" value="uS3_euk_arch"/>
    <property type="match status" value="1"/>
</dbReference>
<dbReference type="Pfam" id="PF00189">
    <property type="entry name" value="Ribosomal_S3_C"/>
    <property type="match status" value="1"/>
</dbReference>
<keyword evidence="2 6" id="KW-0699">rRNA-binding</keyword>
<dbReference type="Proteomes" id="UP000092403">
    <property type="component" value="Unassembled WGS sequence"/>
</dbReference>
<gene>
    <name evidence="6 8" type="primary">rps3</name>
    <name evidence="8" type="ORF">APG10_01307</name>
    <name evidence="9" type="ORF">APG11_01465</name>
    <name evidence="10" type="ORF">APG12_01412</name>
</gene>
<sequence>MAIERKFIEESVSNLTIDEFLGDSLKRAGYAGMDIKRNPLGTRVTVFVQKPGIVIGKRGRAIKDLTDQLEKPPFNLENPQIEVQQVENPDLNADVMAFQLASAIERGEHYRRAAYNYLRRIMRSGAKGAEIKISGKLSGERARSMRFAEGYLKKCGDPAIEHVRVGYSPAKKKLGIIGVVIKIMPQDISLPDEIKFKS</sequence>
<dbReference type="Proteomes" id="UP000091929">
    <property type="component" value="Unassembled WGS sequence"/>
</dbReference>
<dbReference type="EMBL" id="LNJC01000033">
    <property type="protein sequence ID" value="KYC49512.1"/>
    <property type="molecule type" value="Genomic_DNA"/>
</dbReference>
<dbReference type="InterPro" id="IPR005703">
    <property type="entry name" value="Ribosomal_uS3_euk/arc"/>
</dbReference>
<dbReference type="CDD" id="cd02411">
    <property type="entry name" value="KH-II_30S_S3_arch"/>
    <property type="match status" value="1"/>
</dbReference>
<accession>A0A150IQ54</accession>
<evidence type="ECO:0000313" key="9">
    <source>
        <dbReference type="EMBL" id="KYC47090.1"/>
    </source>
</evidence>
<evidence type="ECO:0000256" key="3">
    <source>
        <dbReference type="ARBA" id="ARBA00022884"/>
    </source>
</evidence>
<evidence type="ECO:0000256" key="1">
    <source>
        <dbReference type="ARBA" id="ARBA00010761"/>
    </source>
</evidence>
<evidence type="ECO:0000256" key="2">
    <source>
        <dbReference type="ARBA" id="ARBA00022730"/>
    </source>
</evidence>
<dbReference type="EMBL" id="LNGF01000034">
    <property type="protein sequence ID" value="KYC47090.1"/>
    <property type="molecule type" value="Genomic_DNA"/>
</dbReference>
<organism evidence="8 12">
    <name type="scientific">Candidatus Methanofastidiosum methylothiophilum</name>
    <dbReference type="NCBI Taxonomy" id="1705564"/>
    <lineage>
        <taxon>Archaea</taxon>
        <taxon>Methanobacteriati</taxon>
        <taxon>Methanobacteriota</taxon>
        <taxon>Stenosarchaea group</taxon>
        <taxon>Candidatus Methanofastidiosia</taxon>
        <taxon>Candidatus Methanofastidiosales</taxon>
        <taxon>Candidatus Methanofastidiosaceae</taxon>
        <taxon>Candidatus Methanofastidiosum</taxon>
    </lineage>
</organism>
<evidence type="ECO:0000313" key="12">
    <source>
        <dbReference type="Proteomes" id="UP000092401"/>
    </source>
</evidence>
<dbReference type="PANTHER" id="PTHR11760">
    <property type="entry name" value="30S/40S RIBOSOMAL PROTEIN S3"/>
    <property type="match status" value="1"/>
</dbReference>
<dbReference type="InterPro" id="IPR004044">
    <property type="entry name" value="KH_dom_type_2"/>
</dbReference>
<comment type="function">
    <text evidence="6">Binds the lower part of the 30S subunit head.</text>
</comment>
<keyword evidence="4 6" id="KW-0689">Ribosomal protein</keyword>
<dbReference type="HAMAP" id="MF_01309_A">
    <property type="entry name" value="Ribosomal_uS3_A"/>
    <property type="match status" value="1"/>
</dbReference>
<keyword evidence="3 6" id="KW-0694">RNA-binding</keyword>
<dbReference type="PANTHER" id="PTHR11760:SF32">
    <property type="entry name" value="SMALL RIBOSOMAL SUBUNIT PROTEIN US3"/>
    <property type="match status" value="1"/>
</dbReference>
<dbReference type="FunFam" id="3.30.300.20:FF:000001">
    <property type="entry name" value="30S ribosomal protein S3"/>
    <property type="match status" value="1"/>
</dbReference>
<feature type="domain" description="KH type-2" evidence="7">
    <location>
        <begin position="17"/>
        <end position="87"/>
    </location>
</feature>
<keyword evidence="5 6" id="KW-0687">Ribonucleoprotein</keyword>
<evidence type="ECO:0000313" key="8">
    <source>
        <dbReference type="EMBL" id="KYC44906.1"/>
    </source>
</evidence>
<evidence type="ECO:0000259" key="7">
    <source>
        <dbReference type="PROSITE" id="PS50823"/>
    </source>
</evidence>
<accession>A0A150IX77</accession>
<evidence type="ECO:0000256" key="4">
    <source>
        <dbReference type="ARBA" id="ARBA00022980"/>
    </source>
</evidence>
<evidence type="ECO:0000256" key="5">
    <source>
        <dbReference type="ARBA" id="ARBA00023274"/>
    </source>
</evidence>
<evidence type="ECO:0000313" key="10">
    <source>
        <dbReference type="EMBL" id="KYC49512.1"/>
    </source>
</evidence>
<dbReference type="SUPFAM" id="SSF54821">
    <property type="entry name" value="Ribosomal protein S3 C-terminal domain"/>
    <property type="match status" value="1"/>
</dbReference>
<comment type="similarity">
    <text evidence="1 6">Belongs to the universal ribosomal protein uS3 family.</text>
</comment>
<comment type="caution">
    <text evidence="8">The sequence shown here is derived from an EMBL/GenBank/DDBJ whole genome shotgun (WGS) entry which is preliminary data.</text>
</comment>
<dbReference type="GO" id="GO:0022627">
    <property type="term" value="C:cytosolic small ribosomal subunit"/>
    <property type="evidence" value="ECO:0007669"/>
    <property type="project" value="UniProtKB-UniRule"/>
</dbReference>
<name>A0A150IIT4_9EURY</name>